<protein>
    <submittedName>
        <fullName evidence="2">Uncharacterized protein</fullName>
    </submittedName>
</protein>
<keyword evidence="1" id="KW-0472">Membrane</keyword>
<gene>
    <name evidence="2" type="ORF">MPL3356_110461</name>
</gene>
<evidence type="ECO:0000256" key="1">
    <source>
        <dbReference type="SAM" id="Phobius"/>
    </source>
</evidence>
<dbReference type="EMBL" id="CCMZ01000003">
    <property type="protein sequence ID" value="CDX12359.1"/>
    <property type="molecule type" value="Genomic_DNA"/>
</dbReference>
<dbReference type="AlphaFoldDB" id="A0A090DGN7"/>
<sequence>MDAWRVPLLEFAVTVTSLIIIMNPVADLKSITKTTQYFLQSSSRPPKHHGTLHDMTNNKSQFCETYVTSLFNDC</sequence>
<evidence type="ECO:0000313" key="2">
    <source>
        <dbReference type="EMBL" id="CDX12359.1"/>
    </source>
</evidence>
<name>A0A090DGN7_MESPL</name>
<proteinExistence type="predicted"/>
<feature type="transmembrane region" description="Helical" evidence="1">
    <location>
        <begin position="6"/>
        <end position="26"/>
    </location>
</feature>
<keyword evidence="3" id="KW-1185">Reference proteome</keyword>
<reference evidence="3" key="1">
    <citation type="submission" date="2014-08" db="EMBL/GenBank/DDBJ databases">
        <authorList>
            <person name="Moulin L."/>
        </authorList>
    </citation>
    <scope>NUCLEOTIDE SEQUENCE [LARGE SCALE GENOMIC DNA]</scope>
</reference>
<keyword evidence="1" id="KW-1133">Transmembrane helix</keyword>
<accession>A0A090DGN7</accession>
<organism evidence="2 3">
    <name type="scientific">Mesorhizobium plurifarium</name>
    <dbReference type="NCBI Taxonomy" id="69974"/>
    <lineage>
        <taxon>Bacteria</taxon>
        <taxon>Pseudomonadati</taxon>
        <taxon>Pseudomonadota</taxon>
        <taxon>Alphaproteobacteria</taxon>
        <taxon>Hyphomicrobiales</taxon>
        <taxon>Phyllobacteriaceae</taxon>
        <taxon>Mesorhizobium</taxon>
    </lineage>
</organism>
<dbReference type="Proteomes" id="UP000045285">
    <property type="component" value="Unassembled WGS sequence"/>
</dbReference>
<keyword evidence="1" id="KW-0812">Transmembrane</keyword>
<evidence type="ECO:0000313" key="3">
    <source>
        <dbReference type="Proteomes" id="UP000045285"/>
    </source>
</evidence>